<evidence type="ECO:0000313" key="2">
    <source>
        <dbReference type="Proteomes" id="UP001432322"/>
    </source>
</evidence>
<gene>
    <name evidence="1" type="ORF">PFISCL1PPCAC_8593</name>
</gene>
<accession>A0AAV5VC71</accession>
<organism evidence="1 2">
    <name type="scientific">Pristionchus fissidentatus</name>
    <dbReference type="NCBI Taxonomy" id="1538716"/>
    <lineage>
        <taxon>Eukaryota</taxon>
        <taxon>Metazoa</taxon>
        <taxon>Ecdysozoa</taxon>
        <taxon>Nematoda</taxon>
        <taxon>Chromadorea</taxon>
        <taxon>Rhabditida</taxon>
        <taxon>Rhabditina</taxon>
        <taxon>Diplogasteromorpha</taxon>
        <taxon>Diplogasteroidea</taxon>
        <taxon>Neodiplogasteridae</taxon>
        <taxon>Pristionchus</taxon>
    </lineage>
</organism>
<reference evidence="1" key="1">
    <citation type="submission" date="2023-10" db="EMBL/GenBank/DDBJ databases">
        <title>Genome assembly of Pristionchus species.</title>
        <authorList>
            <person name="Yoshida K."/>
            <person name="Sommer R.J."/>
        </authorList>
    </citation>
    <scope>NUCLEOTIDE SEQUENCE</scope>
    <source>
        <strain evidence="1">RS5133</strain>
    </source>
</reference>
<sequence>MVHTQAVSRMQYISKGLNIDWPMQFAHVSRTHASLYPSMLHLRAIAPRWQLTGVSPAPLLRSLMWLGIWTLAGSGSLSFCTT</sequence>
<dbReference type="Proteomes" id="UP001432322">
    <property type="component" value="Unassembled WGS sequence"/>
</dbReference>
<proteinExistence type="predicted"/>
<feature type="non-terminal residue" evidence="1">
    <location>
        <position position="82"/>
    </location>
</feature>
<keyword evidence="2" id="KW-1185">Reference proteome</keyword>
<dbReference type="AlphaFoldDB" id="A0AAV5VC71"/>
<dbReference type="EMBL" id="BTSY01000003">
    <property type="protein sequence ID" value="GMT17296.1"/>
    <property type="molecule type" value="Genomic_DNA"/>
</dbReference>
<comment type="caution">
    <text evidence="1">The sequence shown here is derived from an EMBL/GenBank/DDBJ whole genome shotgun (WGS) entry which is preliminary data.</text>
</comment>
<name>A0AAV5VC71_9BILA</name>
<evidence type="ECO:0000313" key="1">
    <source>
        <dbReference type="EMBL" id="GMT17296.1"/>
    </source>
</evidence>
<protein>
    <submittedName>
        <fullName evidence="1">Uncharacterized protein</fullName>
    </submittedName>
</protein>